<evidence type="ECO:0000313" key="1">
    <source>
        <dbReference type="EMBL" id="CAH2306956.1"/>
    </source>
</evidence>
<feature type="non-terminal residue" evidence="1">
    <location>
        <position position="1"/>
    </location>
</feature>
<protein>
    <submittedName>
        <fullName evidence="1">Uncharacterized protein</fullName>
    </submittedName>
</protein>
<proteinExistence type="predicted"/>
<feature type="non-terminal residue" evidence="1">
    <location>
        <position position="50"/>
    </location>
</feature>
<dbReference type="Proteomes" id="UP001295444">
    <property type="component" value="Chromosome 07"/>
</dbReference>
<dbReference type="AlphaFoldDB" id="A0AAD1SUI1"/>
<name>A0AAD1SUI1_PELCU</name>
<keyword evidence="2" id="KW-1185">Reference proteome</keyword>
<dbReference type="EMBL" id="OW240918">
    <property type="protein sequence ID" value="CAH2306956.1"/>
    <property type="molecule type" value="Genomic_DNA"/>
</dbReference>
<evidence type="ECO:0000313" key="2">
    <source>
        <dbReference type="Proteomes" id="UP001295444"/>
    </source>
</evidence>
<accession>A0AAD1SUI1</accession>
<sequence length="50" mass="5663">DKADRSSLLAVCVCYEDQCVECVFVMTKKSLNVNEETDRVRGSVCMLFNL</sequence>
<organism evidence="1 2">
    <name type="scientific">Pelobates cultripes</name>
    <name type="common">Western spadefoot toad</name>
    <dbReference type="NCBI Taxonomy" id="61616"/>
    <lineage>
        <taxon>Eukaryota</taxon>
        <taxon>Metazoa</taxon>
        <taxon>Chordata</taxon>
        <taxon>Craniata</taxon>
        <taxon>Vertebrata</taxon>
        <taxon>Euteleostomi</taxon>
        <taxon>Amphibia</taxon>
        <taxon>Batrachia</taxon>
        <taxon>Anura</taxon>
        <taxon>Pelobatoidea</taxon>
        <taxon>Pelobatidae</taxon>
        <taxon>Pelobates</taxon>
    </lineage>
</organism>
<reference evidence="1" key="1">
    <citation type="submission" date="2022-03" db="EMBL/GenBank/DDBJ databases">
        <authorList>
            <person name="Alioto T."/>
            <person name="Alioto T."/>
            <person name="Gomez Garrido J."/>
        </authorList>
    </citation>
    <scope>NUCLEOTIDE SEQUENCE</scope>
</reference>
<gene>
    <name evidence="1" type="ORF">PECUL_23A045602</name>
</gene>